<dbReference type="EMBL" id="NAJQ01000008">
    <property type="protein sequence ID" value="TKA83495.1"/>
    <property type="molecule type" value="Genomic_DNA"/>
</dbReference>
<reference evidence="2 3" key="1">
    <citation type="submission" date="2017-03" db="EMBL/GenBank/DDBJ databases">
        <title>Genomes of endolithic fungi from Antarctica.</title>
        <authorList>
            <person name="Coleine C."/>
            <person name="Masonjones S."/>
            <person name="Stajich J.E."/>
        </authorList>
    </citation>
    <scope>NUCLEOTIDE SEQUENCE [LARGE SCALE GENOMIC DNA]</scope>
    <source>
        <strain evidence="2 3">CCFEE 5184</strain>
    </source>
</reference>
<gene>
    <name evidence="2" type="ORF">B0A55_00584</name>
</gene>
<dbReference type="Proteomes" id="UP000309340">
    <property type="component" value="Unassembled WGS sequence"/>
</dbReference>
<feature type="region of interest" description="Disordered" evidence="1">
    <location>
        <begin position="1"/>
        <end position="26"/>
    </location>
</feature>
<feature type="compositionally biased region" description="Basic residues" evidence="1">
    <location>
        <begin position="1"/>
        <end position="13"/>
    </location>
</feature>
<dbReference type="AlphaFoldDB" id="A0A4U0Y761"/>
<evidence type="ECO:0000313" key="2">
    <source>
        <dbReference type="EMBL" id="TKA83495.1"/>
    </source>
</evidence>
<evidence type="ECO:0000256" key="1">
    <source>
        <dbReference type="SAM" id="MobiDB-lite"/>
    </source>
</evidence>
<comment type="caution">
    <text evidence="2">The sequence shown here is derived from an EMBL/GenBank/DDBJ whole genome shotgun (WGS) entry which is preliminary data.</text>
</comment>
<accession>A0A4U0Y761</accession>
<keyword evidence="3" id="KW-1185">Reference proteome</keyword>
<protein>
    <submittedName>
        <fullName evidence="2">Uncharacterized protein</fullName>
    </submittedName>
</protein>
<proteinExistence type="predicted"/>
<evidence type="ECO:0000313" key="3">
    <source>
        <dbReference type="Proteomes" id="UP000309340"/>
    </source>
</evidence>
<name>A0A4U0Y761_9PEZI</name>
<sequence>MDSSYRRLKHRNPKAISKSRASKQRAVLMQAHPERVPAHTDDGASSSIIHSSATTQLPPELLTQTFSQLAISADQPLDLRPTADHDTRHDTALNLLLVNKAFYSEATHSNNKLHFDSISSLSEYVQHLDPDRQQSTTSLTIASHWTIDSVWPVPGMPEYDVTPLNTSHALEALPAILALLPNLQRLRVVVTPYIYAGTQQALETAAPAIGEAFREVAAWYGVDVEVAYGETAVKEHRYSGPG</sequence>
<organism evidence="2 3">
    <name type="scientific">Friedmanniomyces simplex</name>
    <dbReference type="NCBI Taxonomy" id="329884"/>
    <lineage>
        <taxon>Eukaryota</taxon>
        <taxon>Fungi</taxon>
        <taxon>Dikarya</taxon>
        <taxon>Ascomycota</taxon>
        <taxon>Pezizomycotina</taxon>
        <taxon>Dothideomycetes</taxon>
        <taxon>Dothideomycetidae</taxon>
        <taxon>Mycosphaerellales</taxon>
        <taxon>Teratosphaeriaceae</taxon>
        <taxon>Friedmanniomyces</taxon>
    </lineage>
</organism>